<organism evidence="1 2">
    <name type="scientific">Eimeria maxima</name>
    <name type="common">Coccidian parasite</name>
    <dbReference type="NCBI Taxonomy" id="5804"/>
    <lineage>
        <taxon>Eukaryota</taxon>
        <taxon>Sar</taxon>
        <taxon>Alveolata</taxon>
        <taxon>Apicomplexa</taxon>
        <taxon>Conoidasida</taxon>
        <taxon>Coccidia</taxon>
        <taxon>Eucoccidiorida</taxon>
        <taxon>Eimeriorina</taxon>
        <taxon>Eimeriidae</taxon>
        <taxon>Eimeria</taxon>
    </lineage>
</organism>
<gene>
    <name evidence="1" type="ORF">EMWEY_00027420</name>
</gene>
<dbReference type="GeneID" id="25336728"/>
<evidence type="ECO:0000313" key="2">
    <source>
        <dbReference type="Proteomes" id="UP000030763"/>
    </source>
</evidence>
<keyword evidence="2" id="KW-1185">Reference proteome</keyword>
<dbReference type="RefSeq" id="XP_013336737.1">
    <property type="nucleotide sequence ID" value="XM_013481283.1"/>
</dbReference>
<dbReference type="Proteomes" id="UP000030763">
    <property type="component" value="Unassembled WGS sequence"/>
</dbReference>
<reference evidence="1" key="2">
    <citation type="submission" date="2013-10" db="EMBL/GenBank/DDBJ databases">
        <authorList>
            <person name="Aslett M."/>
        </authorList>
    </citation>
    <scope>NUCLEOTIDE SEQUENCE [LARGE SCALE GENOMIC DNA]</scope>
    <source>
        <strain evidence="1">Weybridge</strain>
    </source>
</reference>
<dbReference type="OrthoDB" id="347100at2759"/>
<reference evidence="1" key="1">
    <citation type="submission" date="2013-10" db="EMBL/GenBank/DDBJ databases">
        <title>Genomic analysis of the causative agents of coccidiosis in chickens.</title>
        <authorList>
            <person name="Reid A.J."/>
            <person name="Blake D."/>
            <person name="Billington K."/>
            <person name="Browne H."/>
            <person name="Dunn M."/>
            <person name="Hung S."/>
            <person name="Kawahara F."/>
            <person name="Miranda-Saavedra D."/>
            <person name="Mourier T."/>
            <person name="Nagra H."/>
            <person name="Otto T.D."/>
            <person name="Rawlings N."/>
            <person name="Sanchez A."/>
            <person name="Sanders M."/>
            <person name="Subramaniam C."/>
            <person name="Tay Y."/>
            <person name="Dear P."/>
            <person name="Doerig C."/>
            <person name="Gruber A."/>
            <person name="Parkinson J."/>
            <person name="Shirley M."/>
            <person name="Wan K.L."/>
            <person name="Berriman M."/>
            <person name="Tomley F."/>
            <person name="Pain A."/>
        </authorList>
    </citation>
    <scope>NUCLEOTIDE SEQUENCE [LARGE SCALE GENOMIC DNA]</scope>
    <source>
        <strain evidence="1">Weybridge</strain>
    </source>
</reference>
<dbReference type="OMA" id="QFTQHER"/>
<proteinExistence type="predicted"/>
<dbReference type="VEuPathDB" id="ToxoDB:EMWEY_00027420"/>
<dbReference type="AlphaFoldDB" id="U6M7B7"/>
<accession>U6M7B7</accession>
<name>U6M7B7_EIMMA</name>
<evidence type="ECO:0000313" key="1">
    <source>
        <dbReference type="EMBL" id="CDJ60092.1"/>
    </source>
</evidence>
<sequence>MLRGSRVLLGGGPGRSLCNPTAHGLSDGPYRRLKFVLNRQIARKRYRDVLVSADVDGLLCTASELLLNSAPYYSLLSSALGSSPKATPEATSKTIPRGTVKRFFVALAPLFGALDSAPSRSGTRRRMQQQQLLLQHRQHAAAAAAAATEASAAAGVTPAGSEVLRILEAATPKQQQQQQVEQQLQLLGRLVWRKIAASVPFFQPAELNRTVLALNGCGLRVPPLLKQIEDRALAVHSQFSAADALELLRGFAAAAFDCDALLQSFEPLLLQHASTLTRKEVHLLQHLIDEADHSNWFEALPTSDYYVDGGSIGRRYLGVCASLAISYKNIQNIKNNNPFEGNCITTAAARTATAAAAAPAAPATPEPRTLALLSLRAVYQ</sequence>
<dbReference type="EMBL" id="HG721273">
    <property type="protein sequence ID" value="CDJ60092.1"/>
    <property type="molecule type" value="Genomic_DNA"/>
</dbReference>
<protein>
    <submittedName>
        <fullName evidence="1">Uncharacterized protein</fullName>
    </submittedName>
</protein>